<keyword evidence="21" id="KW-1185">Reference proteome</keyword>
<dbReference type="PROSITE" id="PS00107">
    <property type="entry name" value="PROTEIN_KINASE_ATP"/>
    <property type="match status" value="1"/>
</dbReference>
<comment type="caution">
    <text evidence="20">The sequence shown here is derived from an EMBL/GenBank/DDBJ whole genome shotgun (WGS) entry which is preliminary data.</text>
</comment>
<evidence type="ECO:0000256" key="3">
    <source>
        <dbReference type="ARBA" id="ARBA00022527"/>
    </source>
</evidence>
<dbReference type="SUPFAM" id="SSF56112">
    <property type="entry name" value="Protein kinase-like (PK-like)"/>
    <property type="match status" value="1"/>
</dbReference>
<dbReference type="FunFam" id="3.30.200.20:FF:000530">
    <property type="entry name" value="receptor protein-tyrosine kinase CEPR1"/>
    <property type="match status" value="1"/>
</dbReference>
<proteinExistence type="predicted"/>
<dbReference type="FunFam" id="3.80.10.10:FF:000233">
    <property type="entry name" value="Leucine-rich repeat receptor-like protein kinase TDR"/>
    <property type="match status" value="1"/>
</dbReference>
<evidence type="ECO:0000256" key="2">
    <source>
        <dbReference type="ARBA" id="ARBA00012513"/>
    </source>
</evidence>
<evidence type="ECO:0000256" key="18">
    <source>
        <dbReference type="SAM" id="Phobius"/>
    </source>
</evidence>
<comment type="catalytic activity">
    <reaction evidence="15">
        <text>L-threonyl-[protein] + ATP = O-phospho-L-threonyl-[protein] + ADP + H(+)</text>
        <dbReference type="Rhea" id="RHEA:46608"/>
        <dbReference type="Rhea" id="RHEA-COMP:11060"/>
        <dbReference type="Rhea" id="RHEA-COMP:11605"/>
        <dbReference type="ChEBI" id="CHEBI:15378"/>
        <dbReference type="ChEBI" id="CHEBI:30013"/>
        <dbReference type="ChEBI" id="CHEBI:30616"/>
        <dbReference type="ChEBI" id="CHEBI:61977"/>
        <dbReference type="ChEBI" id="CHEBI:456216"/>
        <dbReference type="EC" id="2.7.11.1"/>
    </reaction>
</comment>
<evidence type="ECO:0000256" key="6">
    <source>
        <dbReference type="ARBA" id="ARBA00022692"/>
    </source>
</evidence>
<dbReference type="GO" id="GO:0051707">
    <property type="term" value="P:response to other organism"/>
    <property type="evidence" value="ECO:0007669"/>
    <property type="project" value="UniProtKB-ARBA"/>
</dbReference>
<dbReference type="Proteomes" id="UP000298416">
    <property type="component" value="Unassembled WGS sequence"/>
</dbReference>
<feature type="domain" description="Protein kinase" evidence="19">
    <location>
        <begin position="620"/>
        <end position="926"/>
    </location>
</feature>
<dbReference type="PROSITE" id="PS00108">
    <property type="entry name" value="PROTEIN_KINASE_ST"/>
    <property type="match status" value="1"/>
</dbReference>
<evidence type="ECO:0000256" key="7">
    <source>
        <dbReference type="ARBA" id="ARBA00022729"/>
    </source>
</evidence>
<keyword evidence="13 18" id="KW-0472">Membrane</keyword>
<dbReference type="GO" id="GO:0006952">
    <property type="term" value="P:defense response"/>
    <property type="evidence" value="ECO:0007669"/>
    <property type="project" value="UniProtKB-ARBA"/>
</dbReference>
<dbReference type="PANTHER" id="PTHR48056">
    <property type="entry name" value="LRR RECEPTOR-LIKE SERINE/THREONINE-PROTEIN KINASE-RELATED"/>
    <property type="match status" value="1"/>
</dbReference>
<keyword evidence="9 17" id="KW-0547">Nucleotide-binding</keyword>
<keyword evidence="10" id="KW-0418">Kinase</keyword>
<protein>
    <recommendedName>
        <fullName evidence="2">non-specific serine/threonine protein kinase</fullName>
        <ecNumber evidence="2">2.7.11.1</ecNumber>
    </recommendedName>
</protein>
<evidence type="ECO:0000256" key="17">
    <source>
        <dbReference type="PROSITE-ProRule" id="PRU10141"/>
    </source>
</evidence>
<dbReference type="InterPro" id="IPR017441">
    <property type="entry name" value="Protein_kinase_ATP_BS"/>
</dbReference>
<gene>
    <name evidence="20" type="ORF">SASPL_132259</name>
</gene>
<dbReference type="Gene3D" id="3.80.10.10">
    <property type="entry name" value="Ribonuclease Inhibitor"/>
    <property type="match status" value="3"/>
</dbReference>
<feature type="transmembrane region" description="Helical" evidence="18">
    <location>
        <begin position="558"/>
        <end position="577"/>
    </location>
</feature>
<dbReference type="SUPFAM" id="SSF52058">
    <property type="entry name" value="L domain-like"/>
    <property type="match status" value="2"/>
</dbReference>
<dbReference type="Gene3D" id="3.30.200.20">
    <property type="entry name" value="Phosphorylase Kinase, domain 1"/>
    <property type="match status" value="1"/>
</dbReference>
<evidence type="ECO:0000256" key="12">
    <source>
        <dbReference type="ARBA" id="ARBA00022989"/>
    </source>
</evidence>
<evidence type="ECO:0000256" key="14">
    <source>
        <dbReference type="ARBA" id="ARBA00023180"/>
    </source>
</evidence>
<dbReference type="AlphaFoldDB" id="A0A8X8X984"/>
<dbReference type="SMART" id="SM00369">
    <property type="entry name" value="LRR_TYP"/>
    <property type="match status" value="5"/>
</dbReference>
<evidence type="ECO:0000256" key="16">
    <source>
        <dbReference type="ARBA" id="ARBA00048679"/>
    </source>
</evidence>
<dbReference type="GO" id="GO:0005524">
    <property type="term" value="F:ATP binding"/>
    <property type="evidence" value="ECO:0007669"/>
    <property type="project" value="UniProtKB-UniRule"/>
</dbReference>
<evidence type="ECO:0000256" key="10">
    <source>
        <dbReference type="ARBA" id="ARBA00022777"/>
    </source>
</evidence>
<dbReference type="InterPro" id="IPR003591">
    <property type="entry name" value="Leu-rich_rpt_typical-subtyp"/>
</dbReference>
<accession>A0A8X8X984</accession>
<evidence type="ECO:0000256" key="1">
    <source>
        <dbReference type="ARBA" id="ARBA00004167"/>
    </source>
</evidence>
<evidence type="ECO:0000259" key="19">
    <source>
        <dbReference type="PROSITE" id="PS50011"/>
    </source>
</evidence>
<keyword evidence="14" id="KW-0325">Glycoprotein</keyword>
<keyword evidence="11 17" id="KW-0067">ATP-binding</keyword>
<dbReference type="SMART" id="SM00365">
    <property type="entry name" value="LRR_SD22"/>
    <property type="match status" value="5"/>
</dbReference>
<evidence type="ECO:0000256" key="11">
    <source>
        <dbReference type="ARBA" id="ARBA00022840"/>
    </source>
</evidence>
<dbReference type="InterPro" id="IPR050647">
    <property type="entry name" value="Plant_LRR-RLKs"/>
</dbReference>
<dbReference type="PROSITE" id="PS50011">
    <property type="entry name" value="PROTEIN_KINASE_DOM"/>
    <property type="match status" value="1"/>
</dbReference>
<organism evidence="20">
    <name type="scientific">Salvia splendens</name>
    <name type="common">Scarlet sage</name>
    <dbReference type="NCBI Taxonomy" id="180675"/>
    <lineage>
        <taxon>Eukaryota</taxon>
        <taxon>Viridiplantae</taxon>
        <taxon>Streptophyta</taxon>
        <taxon>Embryophyta</taxon>
        <taxon>Tracheophyta</taxon>
        <taxon>Spermatophyta</taxon>
        <taxon>Magnoliopsida</taxon>
        <taxon>eudicotyledons</taxon>
        <taxon>Gunneridae</taxon>
        <taxon>Pentapetalae</taxon>
        <taxon>asterids</taxon>
        <taxon>lamiids</taxon>
        <taxon>Lamiales</taxon>
        <taxon>Lamiaceae</taxon>
        <taxon>Nepetoideae</taxon>
        <taxon>Mentheae</taxon>
        <taxon>Salviinae</taxon>
        <taxon>Salvia</taxon>
        <taxon>Salvia subgen. Calosphace</taxon>
        <taxon>core Calosphace</taxon>
    </lineage>
</organism>
<dbReference type="EC" id="2.7.11.1" evidence="2"/>
<keyword evidence="8" id="KW-0677">Repeat</keyword>
<dbReference type="EMBL" id="PNBA02000011">
    <property type="protein sequence ID" value="KAG6409225.1"/>
    <property type="molecule type" value="Genomic_DNA"/>
</dbReference>
<keyword evidence="7" id="KW-0732">Signal</keyword>
<dbReference type="GO" id="GO:0009791">
    <property type="term" value="P:post-embryonic development"/>
    <property type="evidence" value="ECO:0007669"/>
    <property type="project" value="UniProtKB-ARBA"/>
</dbReference>
<dbReference type="GO" id="GO:0004674">
    <property type="term" value="F:protein serine/threonine kinase activity"/>
    <property type="evidence" value="ECO:0007669"/>
    <property type="project" value="UniProtKB-KW"/>
</dbReference>
<dbReference type="GO" id="GO:0033612">
    <property type="term" value="F:receptor serine/threonine kinase binding"/>
    <property type="evidence" value="ECO:0007669"/>
    <property type="project" value="TreeGrafter"/>
</dbReference>
<dbReference type="InterPro" id="IPR000719">
    <property type="entry name" value="Prot_kinase_dom"/>
</dbReference>
<evidence type="ECO:0000313" key="21">
    <source>
        <dbReference type="Proteomes" id="UP000298416"/>
    </source>
</evidence>
<comment type="catalytic activity">
    <reaction evidence="16">
        <text>L-seryl-[protein] + ATP = O-phospho-L-seryl-[protein] + ADP + H(+)</text>
        <dbReference type="Rhea" id="RHEA:17989"/>
        <dbReference type="Rhea" id="RHEA-COMP:9863"/>
        <dbReference type="Rhea" id="RHEA-COMP:11604"/>
        <dbReference type="ChEBI" id="CHEBI:15378"/>
        <dbReference type="ChEBI" id="CHEBI:29999"/>
        <dbReference type="ChEBI" id="CHEBI:30616"/>
        <dbReference type="ChEBI" id="CHEBI:83421"/>
        <dbReference type="ChEBI" id="CHEBI:456216"/>
        <dbReference type="EC" id="2.7.11.1"/>
    </reaction>
</comment>
<evidence type="ECO:0000256" key="5">
    <source>
        <dbReference type="ARBA" id="ARBA00022679"/>
    </source>
</evidence>
<dbReference type="SMART" id="SM00220">
    <property type="entry name" value="S_TKc"/>
    <property type="match status" value="1"/>
</dbReference>
<dbReference type="Pfam" id="PF13855">
    <property type="entry name" value="LRR_8"/>
    <property type="match status" value="1"/>
</dbReference>
<dbReference type="InterPro" id="IPR008271">
    <property type="entry name" value="Ser/Thr_kinase_AS"/>
</dbReference>
<name>A0A8X8X984_SALSN</name>
<dbReference type="Pfam" id="PF00560">
    <property type="entry name" value="LRR_1"/>
    <property type="match status" value="3"/>
</dbReference>
<dbReference type="InterPro" id="IPR001611">
    <property type="entry name" value="Leu-rich_rpt"/>
</dbReference>
<evidence type="ECO:0000256" key="15">
    <source>
        <dbReference type="ARBA" id="ARBA00047899"/>
    </source>
</evidence>
<dbReference type="FunFam" id="3.80.10.10:FF:000515">
    <property type="entry name" value="Leucine-rich repeat receptor-like protein kinase"/>
    <property type="match status" value="1"/>
</dbReference>
<dbReference type="Gene3D" id="1.10.510.10">
    <property type="entry name" value="Transferase(Phosphotransferase) domain 1"/>
    <property type="match status" value="1"/>
</dbReference>
<dbReference type="GO" id="GO:0016020">
    <property type="term" value="C:membrane"/>
    <property type="evidence" value="ECO:0007669"/>
    <property type="project" value="UniProtKB-SubCell"/>
</dbReference>
<keyword evidence="4" id="KW-0433">Leucine-rich repeat</keyword>
<evidence type="ECO:0000313" key="20">
    <source>
        <dbReference type="EMBL" id="KAG6409225.1"/>
    </source>
</evidence>
<dbReference type="InterPro" id="IPR011009">
    <property type="entry name" value="Kinase-like_dom_sf"/>
</dbReference>
<evidence type="ECO:0000256" key="13">
    <source>
        <dbReference type="ARBA" id="ARBA00023136"/>
    </source>
</evidence>
<dbReference type="PANTHER" id="PTHR48056:SF81">
    <property type="entry name" value="RECEPTOR PROTEIN-TYROSINE KINASE CEPR1"/>
    <property type="match status" value="1"/>
</dbReference>
<evidence type="ECO:0000256" key="9">
    <source>
        <dbReference type="ARBA" id="ARBA00022741"/>
    </source>
</evidence>
<keyword evidence="3" id="KW-0723">Serine/threonine-protein kinase</keyword>
<reference evidence="20" key="1">
    <citation type="submission" date="2018-01" db="EMBL/GenBank/DDBJ databases">
        <authorList>
            <person name="Mao J.F."/>
        </authorList>
    </citation>
    <scope>NUCLEOTIDE SEQUENCE</scope>
    <source>
        <strain evidence="20">Huo1</strain>
        <tissue evidence="20">Leaf</tissue>
    </source>
</reference>
<dbReference type="Pfam" id="PF00069">
    <property type="entry name" value="Pkinase"/>
    <property type="match status" value="1"/>
</dbReference>
<comment type="subcellular location">
    <subcellularLocation>
        <location evidence="1">Membrane</location>
        <topology evidence="1">Single-pass membrane protein</topology>
    </subcellularLocation>
</comment>
<keyword evidence="12 18" id="KW-1133">Transmembrane helix</keyword>
<keyword evidence="5" id="KW-0808">Transferase</keyword>
<keyword evidence="6 18" id="KW-0812">Transmembrane</keyword>
<evidence type="ECO:0000256" key="4">
    <source>
        <dbReference type="ARBA" id="ARBA00022614"/>
    </source>
</evidence>
<dbReference type="FunFam" id="1.10.510.10:FF:001023">
    <property type="entry name" value="Os07g0541700 protein"/>
    <property type="match status" value="1"/>
</dbReference>
<reference evidence="20" key="2">
    <citation type="submission" date="2020-08" db="EMBL/GenBank/DDBJ databases">
        <title>Plant Genome Project.</title>
        <authorList>
            <person name="Zhang R.-G."/>
        </authorList>
    </citation>
    <scope>NUCLEOTIDE SEQUENCE</scope>
    <source>
        <strain evidence="20">Huo1</strain>
        <tissue evidence="20">Leaf</tissue>
    </source>
</reference>
<evidence type="ECO:0000256" key="8">
    <source>
        <dbReference type="ARBA" id="ARBA00022737"/>
    </source>
</evidence>
<sequence length="967" mass="106631">MNNYTKGRSLSDWDYSTKGNNFCSYSGITCDSSGQNIVGIDISGWSLSGEFPSQLCSYLPKLRLLRLGHNNFNLSLSPITNCTSLEEFNATSLFLTGNLPDFTPLSSLKVLDLSYNLFSGDFPLSVTNLTNLETLNFNENPTFNSWQLPETLTKLTSLKSLILSTCMLVGEIPTLVGNLTSLVDLELSGNYLSGRVPRELGRLENLEHLELYYNELEGQIPHEIGNLTNLVDLDMSVNKLTGEIPASLCRLPKLRVFQLYTNALTGEIPPEIANSTTLNTLSLYENLLTGEVPSGLGRSSVIVAMDLAENRLSGRLPEGLCSGGRLHYLLMLQNNFSGEIPKSYAECKSIVRFRVSDNSLEGEIPTGVFSLPLASIIDLGFNNFIGSISQTIGNARNLSQLFLVGNRLSGSIPREISLATNLVKIDLSNNLLSGEIPHEIGGLRNLNILMLQNNKLNSSIPESLSSLKSLNALDLSNNFLTGEIPESLSKLLPTSLNFSNNLLSGVIPTPFTKGGMLESFLGNPNLCLPSNFHPSSSLSQNLSICSEKPYFKKRAACIWTLTSILLAILIIGIAFLAKKWYTKEKKVVETYDTMSNSFFSYDMKSFHRLSFDQREIMDAMVEKNIVGYGGSGTVYKIELSSGEVVAAKKLWGRKSTASEEQLVMEKELVTEVETLGSIRHKNIMKLYSYLSTLDCSLLVYEYMPNGNLWEALHRGKVVLDWPIRHQIAVGVAQGLAYLHHHLMPPIVHRDIKSTNILLDINYEAKLADFGIAKILQARGSHDSTTNVIAGTYGYLAPGSVKCMLRSQREISSSVTNIIRRGMTEYAYSSRATTKCDVYSFGVVLLELVTGKKPVEAAFGEGKNIVSWVRAKAEETAEDGSREVVDKRVSGLYEDDMVKVLTIALRCTGGAPALRPSMSEVAQHLIEADPCKFNCCKFSKDVKELMDGPTNQMKTIFNFSGYKSYSNV</sequence>
<dbReference type="InterPro" id="IPR032675">
    <property type="entry name" value="LRR_dom_sf"/>
</dbReference>
<feature type="binding site" evidence="17">
    <location>
        <position position="649"/>
    </location>
    <ligand>
        <name>ATP</name>
        <dbReference type="ChEBI" id="CHEBI:30616"/>
    </ligand>
</feature>